<sequence>MKIFFPQVKTKYLLAVVLLLGIFIFNTSDFLPSYTRLAIVFLILPFIFFTFRKEEHFDKKKYFLILVFSILATIFYDTVAQNVWLWRFPYESVSFWILGIPLEEYIFGFWFPSIVLGIYTSLPKRKVKRGIFDNIPHVSEPILFGIIFALQLITLYTFLSNPDSYFKWVLIFAILPSVFYFWRKREHIDKYNLLWTLLIMVSIVFLIDSIFIPANTWYYNDDSLIGRIFSIPIDDIIFSYFNTIFVIGIYTSLPNKKLFLGKE</sequence>
<keyword evidence="5 8" id="KW-1133">Transmembrane helix</keyword>
<comment type="pathway">
    <text evidence="2">Carotenoid biosynthesis.</text>
</comment>
<dbReference type="Pfam" id="PF18916">
    <property type="entry name" value="Lycopene_cyc"/>
    <property type="match status" value="2"/>
</dbReference>
<reference evidence="11" key="1">
    <citation type="submission" date="2017-09" db="EMBL/GenBank/DDBJ databases">
        <title>Depth-based differentiation of microbial function through sediment-hosted aquifers and enrichment of novel symbionts in the deep terrestrial subsurface.</title>
        <authorList>
            <person name="Probst A.J."/>
            <person name="Ladd B."/>
            <person name="Jarett J.K."/>
            <person name="Geller-Mcgrath D.E."/>
            <person name="Sieber C.M.K."/>
            <person name="Emerson J.B."/>
            <person name="Anantharaman K."/>
            <person name="Thomas B.C."/>
            <person name="Malmstrom R."/>
            <person name="Stieglmeier M."/>
            <person name="Klingl A."/>
            <person name="Woyke T."/>
            <person name="Ryan C.M."/>
            <person name="Banfield J.F."/>
        </authorList>
    </citation>
    <scope>NUCLEOTIDE SEQUENCE [LARGE SCALE GENOMIC DNA]</scope>
</reference>
<comment type="subcellular location">
    <subcellularLocation>
        <location evidence="1">Membrane</location>
        <topology evidence="1">Multi-pass membrane protein</topology>
    </subcellularLocation>
</comment>
<feature type="transmembrane region" description="Helical" evidence="8">
    <location>
        <begin position="12"/>
        <end position="28"/>
    </location>
</feature>
<keyword evidence="3 8" id="KW-0812">Transmembrane</keyword>
<keyword evidence="6 8" id="KW-0472">Membrane</keyword>
<comment type="caution">
    <text evidence="10">The sequence shown here is derived from an EMBL/GenBank/DDBJ whole genome shotgun (WGS) entry which is preliminary data.</text>
</comment>
<dbReference type="GO" id="GO:0045436">
    <property type="term" value="F:lycopene beta cyclase activity"/>
    <property type="evidence" value="ECO:0007669"/>
    <property type="project" value="UniProtKB-ARBA"/>
</dbReference>
<feature type="transmembrane region" description="Helical" evidence="8">
    <location>
        <begin position="63"/>
        <end position="85"/>
    </location>
</feature>
<organism evidence="10 11">
    <name type="scientific">Candidatus Nomurabacteria bacterium CG_4_10_14_0_2_um_filter_30_12</name>
    <dbReference type="NCBI Taxonomy" id="1974727"/>
    <lineage>
        <taxon>Bacteria</taxon>
        <taxon>Candidatus Nomuraibacteriota</taxon>
    </lineage>
</organism>
<proteinExistence type="predicted"/>
<gene>
    <name evidence="10" type="ORF">COX93_01225</name>
</gene>
<dbReference type="Proteomes" id="UP000228547">
    <property type="component" value="Unassembled WGS sequence"/>
</dbReference>
<evidence type="ECO:0000313" key="10">
    <source>
        <dbReference type="EMBL" id="PIZ87332.1"/>
    </source>
</evidence>
<evidence type="ECO:0000313" key="11">
    <source>
        <dbReference type="Proteomes" id="UP000228547"/>
    </source>
</evidence>
<evidence type="ECO:0000256" key="6">
    <source>
        <dbReference type="ARBA" id="ARBA00023136"/>
    </source>
</evidence>
<evidence type="ECO:0000256" key="7">
    <source>
        <dbReference type="ARBA" id="ARBA00023235"/>
    </source>
</evidence>
<feature type="domain" description="Lycopene cyclase" evidence="9">
    <location>
        <begin position="168"/>
        <end position="251"/>
    </location>
</feature>
<keyword evidence="4" id="KW-0125">Carotenoid biosynthesis</keyword>
<evidence type="ECO:0000256" key="5">
    <source>
        <dbReference type="ARBA" id="ARBA00022989"/>
    </source>
</evidence>
<evidence type="ECO:0000256" key="2">
    <source>
        <dbReference type="ARBA" id="ARBA00004829"/>
    </source>
</evidence>
<name>A0A2J0MG06_9BACT</name>
<dbReference type="GO" id="GO:0016872">
    <property type="term" value="F:intramolecular lyase activity"/>
    <property type="evidence" value="ECO:0007669"/>
    <property type="project" value="InterPro"/>
</dbReference>
<feature type="transmembrane region" description="Helical" evidence="8">
    <location>
        <begin position="142"/>
        <end position="159"/>
    </location>
</feature>
<dbReference type="GO" id="GO:0016020">
    <property type="term" value="C:membrane"/>
    <property type="evidence" value="ECO:0007669"/>
    <property type="project" value="UniProtKB-SubCell"/>
</dbReference>
<evidence type="ECO:0000256" key="4">
    <source>
        <dbReference type="ARBA" id="ARBA00022746"/>
    </source>
</evidence>
<keyword evidence="7" id="KW-0413">Isomerase</keyword>
<dbReference type="InterPro" id="IPR017825">
    <property type="entry name" value="Lycopene_cyclase_dom"/>
</dbReference>
<protein>
    <recommendedName>
        <fullName evidence="9">Lycopene cyclase domain-containing protein</fullName>
    </recommendedName>
</protein>
<evidence type="ECO:0000256" key="8">
    <source>
        <dbReference type="SAM" id="Phobius"/>
    </source>
</evidence>
<dbReference type="EMBL" id="PFOY01000019">
    <property type="protein sequence ID" value="PIZ87332.1"/>
    <property type="molecule type" value="Genomic_DNA"/>
</dbReference>
<feature type="transmembrane region" description="Helical" evidence="8">
    <location>
        <begin position="194"/>
        <end position="216"/>
    </location>
</feature>
<feature type="domain" description="Lycopene cyclase" evidence="9">
    <location>
        <begin position="34"/>
        <end position="120"/>
    </location>
</feature>
<feature type="transmembrane region" description="Helical" evidence="8">
    <location>
        <begin position="165"/>
        <end position="182"/>
    </location>
</feature>
<evidence type="ECO:0000256" key="3">
    <source>
        <dbReference type="ARBA" id="ARBA00022692"/>
    </source>
</evidence>
<feature type="transmembrane region" description="Helical" evidence="8">
    <location>
        <begin position="236"/>
        <end position="253"/>
    </location>
</feature>
<feature type="transmembrane region" description="Helical" evidence="8">
    <location>
        <begin position="34"/>
        <end position="51"/>
    </location>
</feature>
<evidence type="ECO:0000256" key="1">
    <source>
        <dbReference type="ARBA" id="ARBA00004141"/>
    </source>
</evidence>
<feature type="transmembrane region" description="Helical" evidence="8">
    <location>
        <begin position="105"/>
        <end position="122"/>
    </location>
</feature>
<evidence type="ECO:0000259" key="9">
    <source>
        <dbReference type="Pfam" id="PF18916"/>
    </source>
</evidence>
<accession>A0A2J0MG06</accession>
<dbReference type="GO" id="GO:0016117">
    <property type="term" value="P:carotenoid biosynthetic process"/>
    <property type="evidence" value="ECO:0007669"/>
    <property type="project" value="UniProtKB-KW"/>
</dbReference>
<dbReference type="AlphaFoldDB" id="A0A2J0MG06"/>